<keyword evidence="3" id="KW-1185">Reference proteome</keyword>
<evidence type="ECO:0008006" key="4">
    <source>
        <dbReference type="Google" id="ProtNLM"/>
    </source>
</evidence>
<accession>V6S3J3</accession>
<dbReference type="OrthoDB" id="1319634at2"/>
<name>V6S3J3_9FLAO</name>
<sequence>MKFKFLLFFVLVSNFCFSQSFAENDTIRAAVIVTGGYGFSYRVVKVPKGLSSAETDYLKDLKTGTNFDIGVYYKFNSLYGGLGLKFNKYNSKGSGYSSEYGSFGDDINITFFGASVFLSSNSVDDGKKRVGQVFMEFALGYIKYRNDSYAFANEHTIYLGGNIGFSASGAYHFRITERFLIGPQLAYVGGFLERINVSYPDSTRETIVMDEESRERLHRIDLNVSAKFRF</sequence>
<dbReference type="PATRIC" id="fig|1107311.3.peg.2533"/>
<reference evidence="3" key="1">
    <citation type="submission" date="2013-09" db="EMBL/GenBank/DDBJ databases">
        <authorList>
            <person name="Zeng Z."/>
            <person name="Chen C."/>
        </authorList>
    </citation>
    <scope>NUCLEOTIDE SEQUENCE [LARGE SCALE GENOMIC DNA]</scope>
    <source>
        <strain evidence="3">DK69</strain>
    </source>
</reference>
<dbReference type="EMBL" id="JRLZ01000019">
    <property type="protein sequence ID" value="KGO93505.1"/>
    <property type="molecule type" value="Genomic_DNA"/>
</dbReference>
<proteinExistence type="predicted"/>
<dbReference type="RefSeq" id="WP_023574535.1">
    <property type="nucleotide sequence ID" value="NZ_AVCS01000021.1"/>
</dbReference>
<organism evidence="2 3">
    <name type="scientific">Flavobacterium enshiense DK69</name>
    <dbReference type="NCBI Taxonomy" id="1107311"/>
    <lineage>
        <taxon>Bacteria</taxon>
        <taxon>Pseudomonadati</taxon>
        <taxon>Bacteroidota</taxon>
        <taxon>Flavobacteriia</taxon>
        <taxon>Flavobacteriales</taxon>
        <taxon>Flavobacteriaceae</taxon>
        <taxon>Flavobacterium</taxon>
    </lineage>
</organism>
<protein>
    <recommendedName>
        <fullName evidence="4">Outer membrane protein beta-barrel domain-containing protein</fullName>
    </recommendedName>
</protein>
<feature type="signal peptide" evidence="1">
    <location>
        <begin position="1"/>
        <end position="22"/>
    </location>
</feature>
<dbReference type="STRING" id="1107311.Q767_14800"/>
<evidence type="ECO:0000313" key="2">
    <source>
        <dbReference type="EMBL" id="KGO93505.1"/>
    </source>
</evidence>
<evidence type="ECO:0000313" key="3">
    <source>
        <dbReference type="Proteomes" id="UP000030149"/>
    </source>
</evidence>
<reference evidence="2 3" key="2">
    <citation type="journal article" date="2015" name="Stand. Genomic Sci.">
        <title>High quality draft genomic sequence of Flavobacterium enshiense DK69(T) and comparison among Flavobacterium genomes.</title>
        <authorList>
            <person name="Zeng Z."/>
            <person name="Chen C."/>
            <person name="Du H."/>
            <person name="Wang G."/>
            <person name="Li M."/>
        </authorList>
    </citation>
    <scope>NUCLEOTIDE SEQUENCE [LARGE SCALE GENOMIC DNA]</scope>
    <source>
        <strain evidence="2 3">DK69</strain>
    </source>
</reference>
<comment type="caution">
    <text evidence="2">The sequence shown here is derived from an EMBL/GenBank/DDBJ whole genome shotgun (WGS) entry which is preliminary data.</text>
</comment>
<feature type="chain" id="PRO_5004750227" description="Outer membrane protein beta-barrel domain-containing protein" evidence="1">
    <location>
        <begin position="23"/>
        <end position="230"/>
    </location>
</feature>
<dbReference type="AlphaFoldDB" id="V6S3J3"/>
<dbReference type="eggNOG" id="COG2067">
    <property type="taxonomic scope" value="Bacteria"/>
</dbReference>
<dbReference type="Proteomes" id="UP000030149">
    <property type="component" value="Unassembled WGS sequence"/>
</dbReference>
<evidence type="ECO:0000256" key="1">
    <source>
        <dbReference type="SAM" id="SignalP"/>
    </source>
</evidence>
<gene>
    <name evidence="2" type="ORF">Q767_14800</name>
</gene>
<keyword evidence="1" id="KW-0732">Signal</keyword>